<name>N9VCD4_9BACT</name>
<protein>
    <recommendedName>
        <fullName evidence="4">Transmembrane protein</fullName>
    </recommendedName>
</protein>
<evidence type="ECO:0000313" key="3">
    <source>
        <dbReference type="Proteomes" id="UP000013220"/>
    </source>
</evidence>
<dbReference type="STRING" id="1188235.MBVG_5410"/>
<keyword evidence="1" id="KW-0812">Transmembrane</keyword>
<feature type="transmembrane region" description="Helical" evidence="1">
    <location>
        <begin position="122"/>
        <end position="146"/>
    </location>
</feature>
<organism evidence="2 3">
    <name type="scientific">Mycoplasmopsis bovigenitalium 51080</name>
    <dbReference type="NCBI Taxonomy" id="1188235"/>
    <lineage>
        <taxon>Bacteria</taxon>
        <taxon>Bacillati</taxon>
        <taxon>Mycoplasmatota</taxon>
        <taxon>Mycoplasmoidales</taxon>
        <taxon>Metamycoplasmataceae</taxon>
        <taxon>Mycoplasmopsis</taxon>
    </lineage>
</organism>
<reference evidence="2 3" key="1">
    <citation type="journal article" date="2013" name="Genome Announc.">
        <title>Draft Genome Sequences of Mycoplasma alkalescens, Mycoplasma arginini, and Mycoplasma bovigenitalium, Three Species with Equivocal Pathogenic Status for Cattle.</title>
        <authorList>
            <person name="Manso-Silvan L."/>
            <person name="Tardy F."/>
            <person name="Baranowski E."/>
            <person name="Barre A."/>
            <person name="Blanchard A."/>
            <person name="Breton M."/>
            <person name="Couture C."/>
            <person name="Citti C."/>
            <person name="Dordet-Frisoni E."/>
            <person name="Dupuy V."/>
            <person name="Gaurivaud P."/>
            <person name="Jacob D."/>
            <person name="Lemaitre C."/>
            <person name="Nikolski M."/>
            <person name="Nouvel L.X."/>
            <person name="Poumarat F."/>
            <person name="Thebault P."/>
            <person name="Theil S."/>
            <person name="Thiaucourt F."/>
            <person name="Sirand-Pugnet P."/>
        </authorList>
    </citation>
    <scope>NUCLEOTIDE SEQUENCE [LARGE SCALE GENOMIC DNA]</scope>
    <source>
        <strain evidence="2 3">51080</strain>
    </source>
</reference>
<keyword evidence="1" id="KW-1133">Transmembrane helix</keyword>
<accession>N9VCD4</accession>
<sequence length="149" mass="17103">MNQKNKIIFSQLCVLISIVLCLFILTIYPILDRFNQLCRIFSIKSFQFSSAINLSLTFIFIALLLSFVVYFSLDSSVYINIFKYKILVIVSCLLLAVMMFIVVFISYALNVVDNKNHITISIILYFANFLLIVFSLSCIITTLILIKKA</sequence>
<evidence type="ECO:0008006" key="4">
    <source>
        <dbReference type="Google" id="ProtNLM"/>
    </source>
</evidence>
<evidence type="ECO:0000256" key="1">
    <source>
        <dbReference type="SAM" id="Phobius"/>
    </source>
</evidence>
<dbReference type="AlphaFoldDB" id="N9VCD4"/>
<feature type="transmembrane region" description="Helical" evidence="1">
    <location>
        <begin position="85"/>
        <end position="110"/>
    </location>
</feature>
<proteinExistence type="predicted"/>
<evidence type="ECO:0000313" key="2">
    <source>
        <dbReference type="EMBL" id="ENY69076.1"/>
    </source>
</evidence>
<comment type="caution">
    <text evidence="2">The sequence shown here is derived from an EMBL/GenBank/DDBJ whole genome shotgun (WGS) entry which is preliminary data.</text>
</comment>
<gene>
    <name evidence="2" type="ORF">MBVG_5410</name>
</gene>
<dbReference type="EMBL" id="AORH01000031">
    <property type="protein sequence ID" value="ENY69076.1"/>
    <property type="molecule type" value="Genomic_DNA"/>
</dbReference>
<keyword evidence="3" id="KW-1185">Reference proteome</keyword>
<feature type="transmembrane region" description="Helical" evidence="1">
    <location>
        <begin position="12"/>
        <end position="31"/>
    </location>
</feature>
<feature type="transmembrane region" description="Helical" evidence="1">
    <location>
        <begin position="51"/>
        <end position="73"/>
    </location>
</feature>
<dbReference type="Proteomes" id="UP000013220">
    <property type="component" value="Unassembled WGS sequence"/>
</dbReference>
<keyword evidence="1" id="KW-0472">Membrane</keyword>